<name>A0A1F5B081_9BACT</name>
<organism evidence="2 3">
    <name type="scientific">Candidatus Azambacteria bacterium RBG_16_47_10</name>
    <dbReference type="NCBI Taxonomy" id="1797292"/>
    <lineage>
        <taxon>Bacteria</taxon>
        <taxon>Candidatus Azamiibacteriota</taxon>
    </lineage>
</organism>
<dbReference type="AlphaFoldDB" id="A0A1F5B081"/>
<gene>
    <name evidence="2" type="ORF">A2Z10_02320</name>
</gene>
<keyword evidence="1" id="KW-0812">Transmembrane</keyword>
<dbReference type="EMBL" id="MEYI01000022">
    <property type="protein sequence ID" value="OGD23937.1"/>
    <property type="molecule type" value="Genomic_DNA"/>
</dbReference>
<feature type="transmembrane region" description="Helical" evidence="1">
    <location>
        <begin position="6"/>
        <end position="29"/>
    </location>
</feature>
<evidence type="ECO:0000313" key="3">
    <source>
        <dbReference type="Proteomes" id="UP000176639"/>
    </source>
</evidence>
<sequence>MNTKFLNVILVGAIVAVVGVMGFFAWRLFPGGTEQQKTIISEKKFPEPTPITNKGKESEDRDAMLERDVRALSDAAIAYAADHAGKYPESDFKNPCSGVQYCLKGVNINNREKIYLPVIPQVQPYRLDYHYRADNAKKTYCIVTPSVTETHTGKVFQCTEKACEYVSPKDACQ</sequence>
<comment type="caution">
    <text evidence="2">The sequence shown here is derived from an EMBL/GenBank/DDBJ whole genome shotgun (WGS) entry which is preliminary data.</text>
</comment>
<proteinExistence type="predicted"/>
<protein>
    <submittedName>
        <fullName evidence="2">Uncharacterized protein</fullName>
    </submittedName>
</protein>
<accession>A0A1F5B081</accession>
<evidence type="ECO:0000256" key="1">
    <source>
        <dbReference type="SAM" id="Phobius"/>
    </source>
</evidence>
<keyword evidence="1" id="KW-0472">Membrane</keyword>
<evidence type="ECO:0000313" key="2">
    <source>
        <dbReference type="EMBL" id="OGD23937.1"/>
    </source>
</evidence>
<keyword evidence="1" id="KW-1133">Transmembrane helix</keyword>
<reference evidence="2 3" key="1">
    <citation type="journal article" date="2016" name="Nat. Commun.">
        <title>Thousands of microbial genomes shed light on interconnected biogeochemical processes in an aquifer system.</title>
        <authorList>
            <person name="Anantharaman K."/>
            <person name="Brown C.T."/>
            <person name="Hug L.A."/>
            <person name="Sharon I."/>
            <person name="Castelle C.J."/>
            <person name="Probst A.J."/>
            <person name="Thomas B.C."/>
            <person name="Singh A."/>
            <person name="Wilkins M.J."/>
            <person name="Karaoz U."/>
            <person name="Brodie E.L."/>
            <person name="Williams K.H."/>
            <person name="Hubbard S.S."/>
            <person name="Banfield J.F."/>
        </authorList>
    </citation>
    <scope>NUCLEOTIDE SEQUENCE [LARGE SCALE GENOMIC DNA]</scope>
</reference>
<dbReference type="Proteomes" id="UP000176639">
    <property type="component" value="Unassembled WGS sequence"/>
</dbReference>